<keyword evidence="3" id="KW-1185">Reference proteome</keyword>
<dbReference type="Proteomes" id="UP000095329">
    <property type="component" value="Unassembled WGS sequence"/>
</dbReference>
<dbReference type="eggNOG" id="ENOG5033SDI">
    <property type="taxonomic scope" value="Bacteria"/>
</dbReference>
<name>A0A1D3DY75_9ACTN</name>
<evidence type="ECO:0000313" key="3">
    <source>
        <dbReference type="Proteomes" id="UP000095329"/>
    </source>
</evidence>
<gene>
    <name evidence="2" type="ORF">J116_025255</name>
</gene>
<dbReference type="AlphaFoldDB" id="A0A1D3DY75"/>
<dbReference type="RefSeq" id="WP_023589860.1">
    <property type="nucleotide sequence ID" value="NZ_ASHX02000001.1"/>
</dbReference>
<evidence type="ECO:0000256" key="1">
    <source>
        <dbReference type="SAM" id="MobiDB-lite"/>
    </source>
</evidence>
<feature type="region of interest" description="Disordered" evidence="1">
    <location>
        <begin position="855"/>
        <end position="876"/>
    </location>
</feature>
<evidence type="ECO:0008006" key="4">
    <source>
        <dbReference type="Google" id="ProtNLM"/>
    </source>
</evidence>
<dbReference type="EMBL" id="ASHX02000001">
    <property type="protein sequence ID" value="OEJ97268.1"/>
    <property type="molecule type" value="Genomic_DNA"/>
</dbReference>
<accession>A0A1D3DY75</accession>
<protein>
    <recommendedName>
        <fullName evidence="4">PBS lyase</fullName>
    </recommendedName>
</protein>
<dbReference type="OrthoDB" id="3245799at2"/>
<organism evidence="2 3">
    <name type="scientific">Streptomyces thermolilacinus SPC6</name>
    <dbReference type="NCBI Taxonomy" id="1306406"/>
    <lineage>
        <taxon>Bacteria</taxon>
        <taxon>Bacillati</taxon>
        <taxon>Actinomycetota</taxon>
        <taxon>Actinomycetes</taxon>
        <taxon>Kitasatosporales</taxon>
        <taxon>Streptomycetaceae</taxon>
        <taxon>Streptomyces</taxon>
    </lineage>
</organism>
<sequence>MRELLEAVREGRPQDVAELLWTLDAGERKAALEEFKAIRAELRGWGWNRWEERRRVHHALLVAGAGCHTGAAAVASWIGARDLRDFSTPPHPLVLAVLRRRDPAWLGDVAHRLAGRAATAREDYPLIHGLVRRAGCPVPVTDGYVHGWVHSLSAHRLLPDLSADPQTPVLVPRLFETAELDGALVWQEGWVQALVALPRAGVVERDVLVDGCLARLLRGGKPSDLRFLLDLLRALGLTADEERARTADWMGLAADAPSSVAGYAQEVLGRLAASGELSARQVAEVSASLLFRTEKKLVRAQLVLVGKVLRRDAAAAGELLPVLAEVFGHSDTAFQERALKLVGRHLDAVDDATRRELADTAAALLSSAHREAAAALFGELPDPDDAPGPYEELLPPPPEPQRVAPVAGALPELVEEVAVLLRSADPDGVDTERALDGLTRAAHEDVEALREALLPLLPGLWWYDHAGADTSRLDGVQLFVAALVRRVGRDELLRQPWYSADACCVRRRLARVSAARVREAAFRAVTEPLPFLLATPTWQSGALDPAELVDRLAVYRRLGVRHGECDMAQALLRVRRTGPGVPEAAEAATALGTPEGDRLAAWLTGGGTLFGPGTREVVDVPRPRWAEEHWPTRRIVVGTPEQLVLQREFPPAFRSLGRPWTGTGGTGHCGHSGSREDVAVLPQDRETLAAWLLPLVTRCADDDHRGAGQILPVLAEAGGEAGPSLHLAVACGLGARHTDDRLAAVDALLVLASRGELDAARLGGDLAELVALGTVKVNRLADALRTTAATGAYGTVWTALAGALPGLLSGGEPPRGLGEILAVAADCAERCGAVVVRKEATVVREDAVVMREDAPDAGRDVPGVGRNSTDPGRDGAALPGLAELAARRGSSQLVVQAKRLAKALG</sequence>
<evidence type="ECO:0000313" key="2">
    <source>
        <dbReference type="EMBL" id="OEJ97268.1"/>
    </source>
</evidence>
<proteinExistence type="predicted"/>
<dbReference type="STRING" id="1306406.J116_025255"/>
<reference evidence="2 3" key="1">
    <citation type="journal article" date="2013" name="Genome Announc.">
        <title>Genome Sequence of Streptomyces violaceusniger Strain SPC6, a Halotolerant Streptomycete That Exhibits Rapid Growth and Development.</title>
        <authorList>
            <person name="Chen X."/>
            <person name="Zhang B."/>
            <person name="Zhang W."/>
            <person name="Wu X."/>
            <person name="Zhang M."/>
            <person name="Chen T."/>
            <person name="Liu G."/>
            <person name="Dyson P."/>
        </authorList>
    </citation>
    <scope>NUCLEOTIDE SEQUENCE [LARGE SCALE GENOMIC DNA]</scope>
    <source>
        <strain evidence="2 3">SPC6</strain>
    </source>
</reference>
<comment type="caution">
    <text evidence="2">The sequence shown here is derived from an EMBL/GenBank/DDBJ whole genome shotgun (WGS) entry which is preliminary data.</text>
</comment>